<evidence type="ECO:0000259" key="1">
    <source>
        <dbReference type="PROSITE" id="PS50887"/>
    </source>
</evidence>
<dbReference type="InterPro" id="IPR050469">
    <property type="entry name" value="Diguanylate_Cyclase"/>
</dbReference>
<gene>
    <name evidence="2" type="primary">pleD_2</name>
    <name evidence="2" type="ORF">MOST_29850</name>
</gene>
<feature type="domain" description="GGDEF" evidence="1">
    <location>
        <begin position="260"/>
        <end position="388"/>
    </location>
</feature>
<dbReference type="CDD" id="cd01949">
    <property type="entry name" value="GGDEF"/>
    <property type="match status" value="1"/>
</dbReference>
<dbReference type="Proteomes" id="UP000239430">
    <property type="component" value="Unassembled WGS sequence"/>
</dbReference>
<dbReference type="EMBL" id="PVXL01000072">
    <property type="protein sequence ID" value="PRR69563.1"/>
    <property type="molecule type" value="Genomic_DNA"/>
</dbReference>
<dbReference type="AlphaFoldDB" id="A0A9X7J0D1"/>
<accession>A0A9X7J0D1</accession>
<dbReference type="InterPro" id="IPR018771">
    <property type="entry name" value="PocR_dom"/>
</dbReference>
<protein>
    <submittedName>
        <fullName evidence="2">Response regulator PleD</fullName>
    </submittedName>
</protein>
<dbReference type="RefSeq" id="WP_054937750.1">
    <property type="nucleotide sequence ID" value="NZ_PVXL01000072.1"/>
</dbReference>
<organism evidence="2 3">
    <name type="scientific">Neomoorella stamsii</name>
    <dbReference type="NCBI Taxonomy" id="1266720"/>
    <lineage>
        <taxon>Bacteria</taxon>
        <taxon>Bacillati</taxon>
        <taxon>Bacillota</taxon>
        <taxon>Clostridia</taxon>
        <taxon>Neomoorellales</taxon>
        <taxon>Neomoorellaceae</taxon>
        <taxon>Neomoorella</taxon>
    </lineage>
</organism>
<evidence type="ECO:0000313" key="3">
    <source>
        <dbReference type="Proteomes" id="UP000239430"/>
    </source>
</evidence>
<dbReference type="PROSITE" id="PS50887">
    <property type="entry name" value="GGDEF"/>
    <property type="match status" value="1"/>
</dbReference>
<dbReference type="PANTHER" id="PTHR45138:SF9">
    <property type="entry name" value="DIGUANYLATE CYCLASE DGCM-RELATED"/>
    <property type="match status" value="1"/>
</dbReference>
<reference evidence="2 3" key="1">
    <citation type="submission" date="2018-03" db="EMBL/GenBank/DDBJ databases">
        <title>Genome sequence of Moorella stamsii DSM 26217.</title>
        <authorList>
            <person name="Poehlein A."/>
            <person name="Daniel R."/>
        </authorList>
    </citation>
    <scope>NUCLEOTIDE SEQUENCE [LARGE SCALE GENOMIC DNA]</scope>
    <source>
        <strain evidence="3">DSM 26217</strain>
    </source>
</reference>
<evidence type="ECO:0000313" key="2">
    <source>
        <dbReference type="EMBL" id="PRR69563.1"/>
    </source>
</evidence>
<proteinExistence type="predicted"/>
<keyword evidence="3" id="KW-1185">Reference proteome</keyword>
<dbReference type="NCBIfam" id="TIGR00254">
    <property type="entry name" value="GGDEF"/>
    <property type="match status" value="1"/>
</dbReference>
<dbReference type="FunFam" id="3.30.70.270:FF:000001">
    <property type="entry name" value="Diguanylate cyclase domain protein"/>
    <property type="match status" value="1"/>
</dbReference>
<dbReference type="Pfam" id="PF00990">
    <property type="entry name" value="GGDEF"/>
    <property type="match status" value="1"/>
</dbReference>
<name>A0A9X7J0D1_9FIRM</name>
<dbReference type="SMART" id="SM00267">
    <property type="entry name" value="GGDEF"/>
    <property type="match status" value="1"/>
</dbReference>
<sequence>MPTNLLLSISVKYWQDFQDTLAKVMDANIYIFDVNGGSFSRFSRPVELCQEVNKGGKICNEKCIRFYKSALRSLEDKGILTCPYGIRLYAYRLGTYAQNIGFLVITSTRIRTQVSGEEENTFVTKAHSIYQTINEVLKAILEQVFSKVEPSSLSIEELMTLPGLTGLEVAPGNEIMVYPLWTALGAVGLLGIVFPVSMDDNGSRNLQIYANFAAVALANAKLIRRLEREAETDFLTGFFNKRALRNILVTELERTIRYSIPLSVIFLDIDDFKTYNDTFGHMAGDVVLQKTAEIIKNSIRTVDIAGRYGGEEFVIILPGTKKEGAVAVAERIRKSIEIYPFPHRHVTVSLGVASAKRNDSIDSLLARADQACYQAKRQGKNRFCLDPS</sequence>
<dbReference type="SUPFAM" id="SSF55073">
    <property type="entry name" value="Nucleotide cyclase"/>
    <property type="match status" value="1"/>
</dbReference>
<dbReference type="InterPro" id="IPR000160">
    <property type="entry name" value="GGDEF_dom"/>
</dbReference>
<comment type="caution">
    <text evidence="2">The sequence shown here is derived from an EMBL/GenBank/DDBJ whole genome shotgun (WGS) entry which is preliminary data.</text>
</comment>
<dbReference type="InterPro" id="IPR043128">
    <property type="entry name" value="Rev_trsase/Diguanyl_cyclase"/>
</dbReference>
<dbReference type="Pfam" id="PF10114">
    <property type="entry name" value="PocR"/>
    <property type="match status" value="1"/>
</dbReference>
<dbReference type="InterPro" id="IPR029787">
    <property type="entry name" value="Nucleotide_cyclase"/>
</dbReference>
<dbReference type="Gene3D" id="3.30.70.270">
    <property type="match status" value="1"/>
</dbReference>
<dbReference type="GO" id="GO:0052621">
    <property type="term" value="F:diguanylate cyclase activity"/>
    <property type="evidence" value="ECO:0007669"/>
    <property type="project" value="TreeGrafter"/>
</dbReference>
<dbReference type="PANTHER" id="PTHR45138">
    <property type="entry name" value="REGULATORY COMPONENTS OF SENSORY TRANSDUCTION SYSTEM"/>
    <property type="match status" value="1"/>
</dbReference>